<proteinExistence type="inferred from homology"/>
<keyword evidence="3" id="KW-0813">Transport</keyword>
<reference evidence="10" key="1">
    <citation type="journal article" date="2019" name="Int. J. Syst. Evol. Microbiol.">
        <title>The Global Catalogue of Microorganisms (GCM) 10K type strain sequencing project: providing services to taxonomists for standard genome sequencing and annotation.</title>
        <authorList>
            <consortium name="The Broad Institute Genomics Platform"/>
            <consortium name="The Broad Institute Genome Sequencing Center for Infectious Disease"/>
            <person name="Wu L."/>
            <person name="Ma J."/>
        </authorList>
    </citation>
    <scope>NUCLEOTIDE SEQUENCE [LARGE SCALE GENOMIC DNA]</scope>
    <source>
        <strain evidence="10">KCTC 33792</strain>
    </source>
</reference>
<keyword evidence="5 7" id="KW-1133">Transmembrane helix</keyword>
<feature type="transmembrane region" description="Helical" evidence="7">
    <location>
        <begin position="175"/>
        <end position="195"/>
    </location>
</feature>
<feature type="transmembrane region" description="Helical" evidence="7">
    <location>
        <begin position="292"/>
        <end position="315"/>
    </location>
</feature>
<dbReference type="Pfam" id="PF00999">
    <property type="entry name" value="Na_H_Exchanger"/>
    <property type="match status" value="1"/>
</dbReference>
<dbReference type="PANTHER" id="PTHR42751">
    <property type="entry name" value="SODIUM/HYDROGEN EXCHANGER FAMILY/TRKA DOMAIN PROTEIN"/>
    <property type="match status" value="1"/>
</dbReference>
<feature type="transmembrane region" description="Helical" evidence="7">
    <location>
        <begin position="335"/>
        <end position="368"/>
    </location>
</feature>
<protein>
    <submittedName>
        <fullName evidence="9">Cation:proton antiporter</fullName>
    </submittedName>
</protein>
<dbReference type="RefSeq" id="WP_380712396.1">
    <property type="nucleotide sequence ID" value="NZ_JBHUML010000002.1"/>
</dbReference>
<dbReference type="InterPro" id="IPR006153">
    <property type="entry name" value="Cation/H_exchanger_TM"/>
</dbReference>
<feature type="domain" description="Cation/H+ exchanger transmembrane" evidence="8">
    <location>
        <begin position="16"/>
        <end position="349"/>
    </location>
</feature>
<feature type="transmembrane region" description="Helical" evidence="7">
    <location>
        <begin position="86"/>
        <end position="108"/>
    </location>
</feature>
<dbReference type="InterPro" id="IPR038770">
    <property type="entry name" value="Na+/solute_symporter_sf"/>
</dbReference>
<dbReference type="PANTHER" id="PTHR42751:SF3">
    <property type="entry name" value="SODIUM_GLUTAMATE SYMPORTER"/>
    <property type="match status" value="1"/>
</dbReference>
<evidence type="ECO:0000256" key="7">
    <source>
        <dbReference type="SAM" id="Phobius"/>
    </source>
</evidence>
<comment type="similarity">
    <text evidence="2">Belongs to the monovalent cation:proton antiporter 2 (CPA2) transporter (TC 2.A.37) family.</text>
</comment>
<name>A0ABW5T077_9BACI</name>
<feature type="transmembrane region" description="Helical" evidence="7">
    <location>
        <begin position="114"/>
        <end position="133"/>
    </location>
</feature>
<evidence type="ECO:0000259" key="8">
    <source>
        <dbReference type="Pfam" id="PF00999"/>
    </source>
</evidence>
<sequence>MELEIPELLAAGFILLAMFVIGFLGLRTRIPDVILFILAGIVFSGLLSDSDILYFAGEIGIVLLFFMLGMEFPIRKLGAIAKRVTPAGLLDLFLNFVLSTGICLLFGLDVLTAFLIGGILYATSSSITLKMLQNTKRTANPESEFLLGVLIFEDMVAPVMVAVLAGIMAGGEITGIDFLLLAVKVAGLTLAAILLGRFVFTKLKTFIDRNAGSDIFHLFLIGLALTVSGIAVYLELSEVLGAFLAGIMLAETGRSETFEPLIQPVRELTLPLFFLWFGTQINLDGGVMYPSLLAALIGWSLLGKWLTGMAGGRLYGLSPRSAFRAGLSFTPRGEFSIIIASAATAEVMAFGSLFIVISAASGIILFLYAPALTKKVYGSKQKKNEPNVRG</sequence>
<feature type="transmembrane region" description="Helical" evidence="7">
    <location>
        <begin position="6"/>
        <end position="26"/>
    </location>
</feature>
<evidence type="ECO:0000256" key="1">
    <source>
        <dbReference type="ARBA" id="ARBA00004141"/>
    </source>
</evidence>
<feature type="transmembrane region" description="Helical" evidence="7">
    <location>
        <begin position="215"/>
        <end position="234"/>
    </location>
</feature>
<feature type="transmembrane region" description="Helical" evidence="7">
    <location>
        <begin position="33"/>
        <end position="48"/>
    </location>
</feature>
<dbReference type="Proteomes" id="UP001597520">
    <property type="component" value="Unassembled WGS sequence"/>
</dbReference>
<evidence type="ECO:0000313" key="10">
    <source>
        <dbReference type="Proteomes" id="UP001597520"/>
    </source>
</evidence>
<evidence type="ECO:0000256" key="5">
    <source>
        <dbReference type="ARBA" id="ARBA00022989"/>
    </source>
</evidence>
<comment type="subcellular location">
    <subcellularLocation>
        <location evidence="1">Membrane</location>
        <topology evidence="1">Multi-pass membrane protein</topology>
    </subcellularLocation>
</comment>
<evidence type="ECO:0000313" key="9">
    <source>
        <dbReference type="EMBL" id="MFD2705135.1"/>
    </source>
</evidence>
<evidence type="ECO:0000256" key="3">
    <source>
        <dbReference type="ARBA" id="ARBA00022448"/>
    </source>
</evidence>
<feature type="transmembrane region" description="Helical" evidence="7">
    <location>
        <begin position="54"/>
        <end position="74"/>
    </location>
</feature>
<dbReference type="Gene3D" id="1.20.1530.20">
    <property type="match status" value="1"/>
</dbReference>
<keyword evidence="4 7" id="KW-0812">Transmembrane</keyword>
<evidence type="ECO:0000256" key="6">
    <source>
        <dbReference type="ARBA" id="ARBA00023136"/>
    </source>
</evidence>
<evidence type="ECO:0000256" key="2">
    <source>
        <dbReference type="ARBA" id="ARBA00005551"/>
    </source>
</evidence>
<feature type="transmembrane region" description="Helical" evidence="7">
    <location>
        <begin position="145"/>
        <end position="169"/>
    </location>
</feature>
<organism evidence="9 10">
    <name type="scientific">Salibacterium lacus</name>
    <dbReference type="NCBI Taxonomy" id="1898109"/>
    <lineage>
        <taxon>Bacteria</taxon>
        <taxon>Bacillati</taxon>
        <taxon>Bacillota</taxon>
        <taxon>Bacilli</taxon>
        <taxon>Bacillales</taxon>
        <taxon>Bacillaceae</taxon>
    </lineage>
</organism>
<keyword evidence="6 7" id="KW-0472">Membrane</keyword>
<accession>A0ABW5T077</accession>
<dbReference type="EMBL" id="JBHUML010000002">
    <property type="protein sequence ID" value="MFD2705135.1"/>
    <property type="molecule type" value="Genomic_DNA"/>
</dbReference>
<evidence type="ECO:0000256" key="4">
    <source>
        <dbReference type="ARBA" id="ARBA00022692"/>
    </source>
</evidence>
<comment type="caution">
    <text evidence="9">The sequence shown here is derived from an EMBL/GenBank/DDBJ whole genome shotgun (WGS) entry which is preliminary data.</text>
</comment>
<gene>
    <name evidence="9" type="ORF">ACFSUB_06615</name>
</gene>
<keyword evidence="10" id="KW-1185">Reference proteome</keyword>